<accession>A0A2I0BCA9</accession>
<feature type="region of interest" description="Disordered" evidence="1">
    <location>
        <begin position="1"/>
        <end position="24"/>
    </location>
</feature>
<evidence type="ECO:0000313" key="3">
    <source>
        <dbReference type="Proteomes" id="UP000236161"/>
    </source>
</evidence>
<feature type="compositionally biased region" description="Polar residues" evidence="1">
    <location>
        <begin position="15"/>
        <end position="24"/>
    </location>
</feature>
<name>A0A2I0BCA9_9ASPA</name>
<evidence type="ECO:0000256" key="1">
    <source>
        <dbReference type="SAM" id="MobiDB-lite"/>
    </source>
</evidence>
<dbReference type="EMBL" id="KZ451895">
    <property type="protein sequence ID" value="PKA65420.1"/>
    <property type="molecule type" value="Genomic_DNA"/>
</dbReference>
<organism evidence="2 3">
    <name type="scientific">Apostasia shenzhenica</name>
    <dbReference type="NCBI Taxonomy" id="1088818"/>
    <lineage>
        <taxon>Eukaryota</taxon>
        <taxon>Viridiplantae</taxon>
        <taxon>Streptophyta</taxon>
        <taxon>Embryophyta</taxon>
        <taxon>Tracheophyta</taxon>
        <taxon>Spermatophyta</taxon>
        <taxon>Magnoliopsida</taxon>
        <taxon>Liliopsida</taxon>
        <taxon>Asparagales</taxon>
        <taxon>Orchidaceae</taxon>
        <taxon>Apostasioideae</taxon>
        <taxon>Apostasia</taxon>
    </lineage>
</organism>
<dbReference type="OrthoDB" id="430364at2759"/>
<feature type="compositionally biased region" description="Basic and acidic residues" evidence="1">
    <location>
        <begin position="1"/>
        <end position="11"/>
    </location>
</feature>
<dbReference type="InterPro" id="IPR035999">
    <property type="entry name" value="Sec7_dom_sf"/>
</dbReference>
<dbReference type="AlphaFoldDB" id="A0A2I0BCA9"/>
<protein>
    <submittedName>
        <fullName evidence="2">Brefeldin A-inhibited guanine nucleotide-exchange protein 5</fullName>
    </submittedName>
</protein>
<dbReference type="GO" id="GO:0032012">
    <property type="term" value="P:regulation of ARF protein signal transduction"/>
    <property type="evidence" value="ECO:0007669"/>
    <property type="project" value="InterPro"/>
</dbReference>
<proteinExistence type="predicted"/>
<evidence type="ECO:0000313" key="2">
    <source>
        <dbReference type="EMBL" id="PKA65420.1"/>
    </source>
</evidence>
<dbReference type="GO" id="GO:0005085">
    <property type="term" value="F:guanyl-nucleotide exchange factor activity"/>
    <property type="evidence" value="ECO:0007669"/>
    <property type="project" value="InterPro"/>
</dbReference>
<keyword evidence="3" id="KW-1185">Reference proteome</keyword>
<gene>
    <name evidence="2" type="primary">BIG5</name>
    <name evidence="2" type="ORF">AXF42_Ash005754</name>
</gene>
<dbReference type="Gene3D" id="1.10.220.20">
    <property type="match status" value="1"/>
</dbReference>
<dbReference type="Proteomes" id="UP000236161">
    <property type="component" value="Unassembled WGS sequence"/>
</dbReference>
<sequence length="198" mass="21745">MENQDEGRVTLEDPLSNQEKGSSPTIVEVLQNPAGGADIKKTLLVVPARVVDKSGSKSGSCLSMGMKEENDDVTTKSRLLSLELLQCLVSVLKSLVDWEKLRGASGNPDSIVQSLEEDVLGQEPSDEPKIREDGPNQFEKAKVHKSTMEAAIAEVAKDHFDSFNIELSNAMIREYLGQHDGFPLAVMHAYVDSMNFWV</sequence>
<dbReference type="SUPFAM" id="SSF48425">
    <property type="entry name" value="Sec7 domain"/>
    <property type="match status" value="1"/>
</dbReference>
<reference evidence="2 3" key="1">
    <citation type="journal article" date="2017" name="Nature">
        <title>The Apostasia genome and the evolution of orchids.</title>
        <authorList>
            <person name="Zhang G.Q."/>
            <person name="Liu K.W."/>
            <person name="Li Z."/>
            <person name="Lohaus R."/>
            <person name="Hsiao Y.Y."/>
            <person name="Niu S.C."/>
            <person name="Wang J.Y."/>
            <person name="Lin Y.C."/>
            <person name="Xu Q."/>
            <person name="Chen L.J."/>
            <person name="Yoshida K."/>
            <person name="Fujiwara S."/>
            <person name="Wang Z.W."/>
            <person name="Zhang Y.Q."/>
            <person name="Mitsuda N."/>
            <person name="Wang M."/>
            <person name="Liu G.H."/>
            <person name="Pecoraro L."/>
            <person name="Huang H.X."/>
            <person name="Xiao X.J."/>
            <person name="Lin M."/>
            <person name="Wu X.Y."/>
            <person name="Wu W.L."/>
            <person name="Chen Y.Y."/>
            <person name="Chang S.B."/>
            <person name="Sakamoto S."/>
            <person name="Ohme-Takagi M."/>
            <person name="Yagi M."/>
            <person name="Zeng S.J."/>
            <person name="Shen C.Y."/>
            <person name="Yeh C.M."/>
            <person name="Luo Y.B."/>
            <person name="Tsai W.C."/>
            <person name="Van de Peer Y."/>
            <person name="Liu Z.J."/>
        </authorList>
    </citation>
    <scope>NUCLEOTIDE SEQUENCE [LARGE SCALE GENOMIC DNA]</scope>
    <source>
        <strain evidence="3">cv. Shenzhen</strain>
        <tissue evidence="2">Stem</tissue>
    </source>
</reference>
<dbReference type="STRING" id="1088818.A0A2I0BCA9"/>